<reference evidence="3" key="1">
    <citation type="submission" date="2021-04" db="EMBL/GenBank/DDBJ databases">
        <authorList>
            <consortium name="Molecular Ecology Group"/>
        </authorList>
    </citation>
    <scope>NUCLEOTIDE SEQUENCE</scope>
</reference>
<organism evidence="3 4">
    <name type="scientific">Candidula unifasciata</name>
    <dbReference type="NCBI Taxonomy" id="100452"/>
    <lineage>
        <taxon>Eukaryota</taxon>
        <taxon>Metazoa</taxon>
        <taxon>Spiralia</taxon>
        <taxon>Lophotrochozoa</taxon>
        <taxon>Mollusca</taxon>
        <taxon>Gastropoda</taxon>
        <taxon>Heterobranchia</taxon>
        <taxon>Euthyneura</taxon>
        <taxon>Panpulmonata</taxon>
        <taxon>Eupulmonata</taxon>
        <taxon>Stylommatophora</taxon>
        <taxon>Helicina</taxon>
        <taxon>Helicoidea</taxon>
        <taxon>Geomitridae</taxon>
        <taxon>Candidula</taxon>
    </lineage>
</organism>
<accession>A0A8S3YXQ3</accession>
<feature type="compositionally biased region" description="Polar residues" evidence="1">
    <location>
        <begin position="16"/>
        <end position="29"/>
    </location>
</feature>
<comment type="caution">
    <text evidence="3">The sequence shown here is derived from an EMBL/GenBank/DDBJ whole genome shotgun (WGS) entry which is preliminary data.</text>
</comment>
<name>A0A8S3YXQ3_9EUPU</name>
<protein>
    <recommendedName>
        <fullName evidence="2">RAD51 interacting motif domain-containing protein</fullName>
    </recommendedName>
</protein>
<keyword evidence="4" id="KW-1185">Reference proteome</keyword>
<dbReference type="Proteomes" id="UP000678393">
    <property type="component" value="Unassembled WGS sequence"/>
</dbReference>
<dbReference type="EMBL" id="CAJHNH020000898">
    <property type="protein sequence ID" value="CAG5120445.1"/>
    <property type="molecule type" value="Genomic_DNA"/>
</dbReference>
<evidence type="ECO:0000256" key="1">
    <source>
        <dbReference type="SAM" id="MobiDB-lite"/>
    </source>
</evidence>
<feature type="compositionally biased region" description="Polar residues" evidence="1">
    <location>
        <begin position="37"/>
        <end position="51"/>
    </location>
</feature>
<feature type="region of interest" description="Disordered" evidence="1">
    <location>
        <begin position="1"/>
        <end position="55"/>
    </location>
</feature>
<dbReference type="OrthoDB" id="6163236at2759"/>
<dbReference type="InterPro" id="IPR031419">
    <property type="entry name" value="RAD51_interact"/>
</dbReference>
<proteinExistence type="predicted"/>
<evidence type="ECO:0000313" key="4">
    <source>
        <dbReference type="Proteomes" id="UP000678393"/>
    </source>
</evidence>
<evidence type="ECO:0000259" key="2">
    <source>
        <dbReference type="Pfam" id="PF15696"/>
    </source>
</evidence>
<dbReference type="AlphaFoldDB" id="A0A8S3YXQ3"/>
<dbReference type="Pfam" id="PF15696">
    <property type="entry name" value="RAD51_interact"/>
    <property type="match status" value="1"/>
</dbReference>
<evidence type="ECO:0000313" key="3">
    <source>
        <dbReference type="EMBL" id="CAG5120445.1"/>
    </source>
</evidence>
<feature type="domain" description="RAD51 interacting motif" evidence="2">
    <location>
        <begin position="234"/>
        <end position="258"/>
    </location>
</feature>
<gene>
    <name evidence="3" type="ORF">CUNI_LOCUS6003</name>
</gene>
<sequence length="261" mass="28293">MDDRTGGNDGMVDTDTGVTNGRLCNSTGVTDGDVDSETASNDSAVGNSTGITEGHDMCKDSRQTVLASVQELHSTVIITEPADNNRDLTNHKTSSSCNICHQGSSIGISLEILPDPHQREETTTETSVTNDALLLYKSEQQAHSHHSEQISLIPSLEHSAACEEQKVPEAESCEDLSLSEVSMYSNLATDEPGDLKCKNQTKQAFQWNSVYESAMNKSLTDQSSDSTVDGLSAIVPIAHSHRPLRIGLSRKQKVKRLHNKQ</sequence>